<dbReference type="PATRIC" id="fig|162209.4.peg.2562"/>
<evidence type="ECO:0000313" key="3">
    <source>
        <dbReference type="Proteomes" id="UP000061660"/>
    </source>
</evidence>
<dbReference type="RefSeq" id="WP_062408929.1">
    <property type="nucleotide sequence ID" value="NZ_CP013652.1"/>
</dbReference>
<gene>
    <name evidence="2" type="ORF">IJ22_24090</name>
</gene>
<name>A0A0U2W8K2_9BACL</name>
<proteinExistence type="predicted"/>
<dbReference type="AlphaFoldDB" id="A0A0U2W8K2"/>
<dbReference type="OrthoDB" id="2988117at2"/>
<reference evidence="2 3" key="2">
    <citation type="journal article" date="2016" name="Genome Announc.">
        <title>Complete Genome Sequences of Two Interactive Moderate Thermophiles, Paenibacillus napthalenovorans 32O-Y and Paenibacillus sp. 32O-W.</title>
        <authorList>
            <person name="Butler R.R.III."/>
            <person name="Wang J."/>
            <person name="Stark B.C."/>
            <person name="Pombert J.F."/>
        </authorList>
    </citation>
    <scope>NUCLEOTIDE SEQUENCE [LARGE SCALE GENOMIC DNA]</scope>
    <source>
        <strain evidence="2 3">32O-Y</strain>
    </source>
</reference>
<feature type="transmembrane region" description="Helical" evidence="1">
    <location>
        <begin position="6"/>
        <end position="24"/>
    </location>
</feature>
<protein>
    <submittedName>
        <fullName evidence="2">Uncharacterized protein</fullName>
    </submittedName>
</protein>
<keyword evidence="1" id="KW-0812">Transmembrane</keyword>
<keyword evidence="1" id="KW-1133">Transmembrane helix</keyword>
<reference evidence="3" key="1">
    <citation type="submission" date="2015-12" db="EMBL/GenBank/DDBJ databases">
        <title>Complete genome sequences of two moderately thermophilic Paenibacillus species.</title>
        <authorList>
            <person name="Butler R.III."/>
            <person name="Wang J."/>
            <person name="Stark B.C."/>
            <person name="Pombert J.-F."/>
        </authorList>
    </citation>
    <scope>NUCLEOTIDE SEQUENCE [LARGE SCALE GENOMIC DNA]</scope>
    <source>
        <strain evidence="3">32O-Y</strain>
    </source>
</reference>
<evidence type="ECO:0000313" key="2">
    <source>
        <dbReference type="EMBL" id="ALS22782.1"/>
    </source>
</evidence>
<sequence length="155" mass="17876">MQKGDGTVVVLIIAVLAIWAFYYIRGKMRETVDNASPFDFLIDEELPDDDATRLLEENGYEVISGKKRIPIEISVNDGEMLHSRLFIDYMASKNGLYYTVKLAKDRKPVEWTGSSIRERLLVYQLVYPNTAGVLYVDLQQRKVHCFVFAVQLYDE</sequence>
<dbReference type="Proteomes" id="UP000061660">
    <property type="component" value="Chromosome"/>
</dbReference>
<accession>A0A0U2W8K2</accession>
<organism evidence="2 3">
    <name type="scientific">Paenibacillus naphthalenovorans</name>
    <dbReference type="NCBI Taxonomy" id="162209"/>
    <lineage>
        <taxon>Bacteria</taxon>
        <taxon>Bacillati</taxon>
        <taxon>Bacillota</taxon>
        <taxon>Bacilli</taxon>
        <taxon>Bacillales</taxon>
        <taxon>Paenibacillaceae</taxon>
        <taxon>Paenibacillus</taxon>
    </lineage>
</organism>
<evidence type="ECO:0000256" key="1">
    <source>
        <dbReference type="SAM" id="Phobius"/>
    </source>
</evidence>
<dbReference type="KEGG" id="pnp:IJ22_24090"/>
<keyword evidence="3" id="KW-1185">Reference proteome</keyword>
<keyword evidence="1" id="KW-0472">Membrane</keyword>
<dbReference type="EMBL" id="CP013652">
    <property type="protein sequence ID" value="ALS22782.1"/>
    <property type="molecule type" value="Genomic_DNA"/>
</dbReference>
<dbReference type="STRING" id="162209.IJ22_24090"/>